<dbReference type="Gene3D" id="1.20.5.420">
    <property type="entry name" value="Immunoglobulin FC, subunit C"/>
    <property type="match status" value="1"/>
</dbReference>
<comment type="caution">
    <text evidence="12">The sequence shown here is derived from an EMBL/GenBank/DDBJ whole genome shotgun (WGS) entry which is preliminary data.</text>
</comment>
<keyword evidence="13" id="KW-1185">Reference proteome</keyword>
<evidence type="ECO:0000259" key="10">
    <source>
        <dbReference type="Pfam" id="PF04652"/>
    </source>
</evidence>
<dbReference type="GO" id="GO:0015031">
    <property type="term" value="P:protein transport"/>
    <property type="evidence" value="ECO:0007669"/>
    <property type="project" value="UniProtKB-KW"/>
</dbReference>
<dbReference type="GO" id="GO:0005771">
    <property type="term" value="C:multivesicular body"/>
    <property type="evidence" value="ECO:0007669"/>
    <property type="project" value="TreeGrafter"/>
</dbReference>
<comment type="subcellular location">
    <subcellularLocation>
        <location evidence="2">Cytoplasm</location>
    </subcellularLocation>
    <subcellularLocation>
        <location evidence="1">Endosome membrane</location>
        <topology evidence="1">Peripheral membrane protein</topology>
    </subcellularLocation>
</comment>
<dbReference type="InterPro" id="IPR044538">
    <property type="entry name" value="Vta1-like"/>
</dbReference>
<dbReference type="GO" id="GO:0032511">
    <property type="term" value="P:late endosome to vacuole transport via multivesicular body sorting pathway"/>
    <property type="evidence" value="ECO:0007669"/>
    <property type="project" value="InterPro"/>
</dbReference>
<comment type="similarity">
    <text evidence="3">Belongs to the VTA1 family.</text>
</comment>
<dbReference type="AlphaFoldDB" id="A0A9P4WS29"/>
<evidence type="ECO:0000256" key="5">
    <source>
        <dbReference type="ARBA" id="ARBA00022490"/>
    </source>
</evidence>
<reference evidence="12" key="1">
    <citation type="submission" date="2019-04" db="EMBL/GenBank/DDBJ databases">
        <title>Sequencing of skin fungus with MAO and IRED activity.</title>
        <authorList>
            <person name="Marsaioli A.J."/>
            <person name="Bonatto J.M.C."/>
            <person name="Reis Junior O."/>
        </authorList>
    </citation>
    <scope>NUCLEOTIDE SEQUENCE</scope>
    <source>
        <strain evidence="12">28M1</strain>
    </source>
</reference>
<feature type="compositionally biased region" description="Polar residues" evidence="9">
    <location>
        <begin position="213"/>
        <end position="224"/>
    </location>
</feature>
<evidence type="ECO:0000259" key="11">
    <source>
        <dbReference type="Pfam" id="PF18097"/>
    </source>
</evidence>
<evidence type="ECO:0000256" key="4">
    <source>
        <dbReference type="ARBA" id="ARBA00022448"/>
    </source>
</evidence>
<feature type="compositionally biased region" description="Low complexity" evidence="9">
    <location>
        <begin position="194"/>
        <end position="204"/>
    </location>
</feature>
<feature type="domain" description="Vta1 C-terminal" evidence="11">
    <location>
        <begin position="416"/>
        <end position="452"/>
    </location>
</feature>
<feature type="compositionally biased region" description="Polar residues" evidence="9">
    <location>
        <begin position="280"/>
        <end position="295"/>
    </location>
</feature>
<dbReference type="EMBL" id="SWKV01000027">
    <property type="protein sequence ID" value="KAF3040131.1"/>
    <property type="molecule type" value="Genomic_DNA"/>
</dbReference>
<dbReference type="InterPro" id="IPR023175">
    <property type="entry name" value="Vta1/CALS_N_sf"/>
</dbReference>
<keyword evidence="8" id="KW-0472">Membrane</keyword>
<keyword evidence="5" id="KW-0963">Cytoplasm</keyword>
<evidence type="ECO:0000256" key="2">
    <source>
        <dbReference type="ARBA" id="ARBA00004496"/>
    </source>
</evidence>
<name>A0A9P4WS29_9PLEO</name>
<dbReference type="PANTHER" id="PTHR46009">
    <property type="entry name" value="VACUOLAR PROTEIN SORTING-ASSOCIATED PROTEIN VTA1 HOMOLOG"/>
    <property type="match status" value="1"/>
</dbReference>
<accession>A0A9P4WS29</accession>
<dbReference type="PANTHER" id="PTHR46009:SF1">
    <property type="entry name" value="VACUOLAR PROTEIN SORTING-ASSOCIATED PROTEIN VTA1 HOMOLOG"/>
    <property type="match status" value="1"/>
</dbReference>
<dbReference type="Pfam" id="PF18097">
    <property type="entry name" value="Vta1_C"/>
    <property type="match status" value="1"/>
</dbReference>
<dbReference type="GO" id="GO:0010008">
    <property type="term" value="C:endosome membrane"/>
    <property type="evidence" value="ECO:0007669"/>
    <property type="project" value="UniProtKB-SubCell"/>
</dbReference>
<evidence type="ECO:0000256" key="1">
    <source>
        <dbReference type="ARBA" id="ARBA00004481"/>
    </source>
</evidence>
<dbReference type="InterPro" id="IPR039431">
    <property type="entry name" value="Vta1/CALS_N"/>
</dbReference>
<evidence type="ECO:0000313" key="12">
    <source>
        <dbReference type="EMBL" id="KAF3040131.1"/>
    </source>
</evidence>
<organism evidence="12 13">
    <name type="scientific">Didymella heteroderae</name>
    <dbReference type="NCBI Taxonomy" id="1769908"/>
    <lineage>
        <taxon>Eukaryota</taxon>
        <taxon>Fungi</taxon>
        <taxon>Dikarya</taxon>
        <taxon>Ascomycota</taxon>
        <taxon>Pezizomycotina</taxon>
        <taxon>Dothideomycetes</taxon>
        <taxon>Pleosporomycetidae</taxon>
        <taxon>Pleosporales</taxon>
        <taxon>Pleosporineae</taxon>
        <taxon>Didymellaceae</taxon>
        <taxon>Didymella</taxon>
    </lineage>
</organism>
<feature type="region of interest" description="Disordered" evidence="9">
    <location>
        <begin position="159"/>
        <end position="423"/>
    </location>
</feature>
<dbReference type="Proteomes" id="UP000758155">
    <property type="component" value="Unassembled WGS sequence"/>
</dbReference>
<evidence type="ECO:0000256" key="3">
    <source>
        <dbReference type="ARBA" id="ARBA00007895"/>
    </source>
</evidence>
<keyword evidence="6" id="KW-0967">Endosome</keyword>
<proteinExistence type="inferred from homology"/>
<gene>
    <name evidence="12" type="ORF">E8E12_008493</name>
</gene>
<evidence type="ECO:0000256" key="7">
    <source>
        <dbReference type="ARBA" id="ARBA00022927"/>
    </source>
</evidence>
<feature type="compositionally biased region" description="Pro residues" evidence="9">
    <location>
        <begin position="345"/>
        <end position="368"/>
    </location>
</feature>
<dbReference type="Pfam" id="PF04652">
    <property type="entry name" value="Vta1"/>
    <property type="match status" value="1"/>
</dbReference>
<evidence type="ECO:0000256" key="9">
    <source>
        <dbReference type="SAM" id="MobiDB-lite"/>
    </source>
</evidence>
<evidence type="ECO:0000256" key="8">
    <source>
        <dbReference type="ARBA" id="ARBA00023136"/>
    </source>
</evidence>
<feature type="compositionally biased region" description="Polar residues" evidence="9">
    <location>
        <begin position="252"/>
        <end position="261"/>
    </location>
</feature>
<keyword evidence="7" id="KW-0653">Protein transport</keyword>
<keyword evidence="4" id="KW-0813">Transport</keyword>
<sequence length="455" mass="47997">MADALPAKLKPLQLAPFAKRAAQLERFKPIITYWLRFHIVNKIIASGLHSADAECTAYTTGLMEKLEQTKADMPGEDALLDDVAASAYCEQFALQTFGKGERDMTENKVTATTADTLMAASTFLDLLGIWKQDDAEIASKTKFAKYHALRIIKAIKAGEDPNAGNPVQVQEEQPPAPPPLDPADPEVQSINQGSSQPPAASAAPTHQPYIETAPNTDAQPSPSFSAPKVSPPPNLPAVPTGYTSNAHDDVSPISQPATSRQGSVVSVGGGYFPRTDAPPTFTSDNTAPSLPTAPSTEDGPLTASLGSPSGAVGATPQAPGAPDPSSFYQNPSSPPPLASPLNPYASPPPQPQQPQQPQHYPAPSPQPLQQPYHMPQTTAPSQQYSAPRQNPYAQPAAPPPPAASSSSSQGPFRDDEESIRQATKHAKWAISALNFDDSATAVKELRIALQALGAH</sequence>
<evidence type="ECO:0000256" key="6">
    <source>
        <dbReference type="ARBA" id="ARBA00022753"/>
    </source>
</evidence>
<evidence type="ECO:0008006" key="14">
    <source>
        <dbReference type="Google" id="ProtNLM"/>
    </source>
</evidence>
<feature type="compositionally biased region" description="Polar residues" evidence="9">
    <location>
        <begin position="375"/>
        <end position="392"/>
    </location>
</feature>
<feature type="domain" description="Vta1/callose synthase N-terminal" evidence="10">
    <location>
        <begin position="14"/>
        <end position="156"/>
    </location>
</feature>
<dbReference type="InterPro" id="IPR041212">
    <property type="entry name" value="Vta1_C"/>
</dbReference>
<dbReference type="Gene3D" id="1.25.40.270">
    <property type="entry name" value="Vacuolar protein sorting-associated protein vta1"/>
    <property type="match status" value="1"/>
</dbReference>
<dbReference type="OrthoDB" id="391137at2759"/>
<protein>
    <recommendedName>
        <fullName evidence="14">DUF605-domain-containing protein</fullName>
    </recommendedName>
</protein>
<evidence type="ECO:0000313" key="13">
    <source>
        <dbReference type="Proteomes" id="UP000758155"/>
    </source>
</evidence>